<reference evidence="2 3" key="1">
    <citation type="journal article" date="2007" name="Proc. Natl. Acad. Sci. U.S.A.">
        <title>Genome plasticity of BCG and impact on vaccine efficacy.</title>
        <authorList>
            <person name="Brosch R."/>
            <person name="Gordon S.V."/>
            <person name="Garnier T."/>
            <person name="Eiglmeier K."/>
            <person name="Frigui W."/>
            <person name="Valenti P."/>
            <person name="Dos Santos S."/>
            <person name="Duthoy S."/>
            <person name="Lacroix C."/>
            <person name="Garcia-Pelayo C."/>
            <person name="Inwald J.K."/>
            <person name="Golby P."/>
            <person name="Garcia J.N."/>
            <person name="Hewinson R.G."/>
            <person name="Behr M.A."/>
            <person name="Quail M.A."/>
            <person name="Churcher C."/>
            <person name="Barrell B.G."/>
            <person name="Parkhill J."/>
            <person name="Cole S.T."/>
        </authorList>
    </citation>
    <scope>NUCLEOTIDE SEQUENCE [LARGE SCALE GENOMIC DNA]</scope>
    <source>
        <strain evidence="3">BCG / Pasteur 1173P2</strain>
    </source>
</reference>
<keyword evidence="1" id="KW-0472">Membrane</keyword>
<keyword evidence="1" id="KW-1133">Transmembrane helix</keyword>
<dbReference type="PANTHER" id="PTHR42305:SF1">
    <property type="entry name" value="MEMBRANE PROTEIN RV1733C-RELATED"/>
    <property type="match status" value="1"/>
</dbReference>
<evidence type="ECO:0000256" key="1">
    <source>
        <dbReference type="SAM" id="Phobius"/>
    </source>
</evidence>
<dbReference type="HOGENOM" id="CLU_084215_0_1_11"/>
<evidence type="ECO:0000313" key="2">
    <source>
        <dbReference type="EMBL" id="CAL71759.1"/>
    </source>
</evidence>
<accession>A0A0H3M4L9</accession>
<dbReference type="PANTHER" id="PTHR42305">
    <property type="entry name" value="MEMBRANE PROTEIN RV1733C-RELATED"/>
    <property type="match status" value="1"/>
</dbReference>
<dbReference type="Proteomes" id="UP000001472">
    <property type="component" value="Chromosome"/>
</dbReference>
<name>A0A0H3M4L9_MYCBP</name>
<dbReference type="RefSeq" id="WP_003408506.1">
    <property type="nucleotide sequence ID" value="NC_008769.1"/>
</dbReference>
<feature type="transmembrane region" description="Helical" evidence="1">
    <location>
        <begin position="164"/>
        <end position="185"/>
    </location>
</feature>
<sequence>MIATTRDREGATMITFRLRLPCRTILRVFSRNPLVRGTDRLEAVVMLLAVTVSLLTIPFAAAAGTAVHDSRSHVYAHQAQTRHPATATVIDHEGVIDSNTTATSAPPRTKITVPARWVVNGIERSGEVNAKPGTKSGDRVGIWVDSAGQLVDEPAPPARAIADAALAALGLWLSVAAVAGALLALTRAILIRVRNASWQHDIDSLFCTQR</sequence>
<dbReference type="KEGG" id="mbb:BCG_1772c"/>
<feature type="transmembrane region" description="Helical" evidence="1">
    <location>
        <begin position="41"/>
        <end position="63"/>
    </location>
</feature>
<dbReference type="AlphaFoldDB" id="A0A0H3M4L9"/>
<keyword evidence="1 2" id="KW-0812">Transmembrane</keyword>
<proteinExistence type="predicted"/>
<dbReference type="InterPro" id="IPR039708">
    <property type="entry name" value="MT1774/Rv1733c-like"/>
</dbReference>
<gene>
    <name evidence="2" type="ordered locus">BCG_1772c</name>
</gene>
<protein>
    <submittedName>
        <fullName evidence="2">Probable conserved transmembrane protein</fullName>
    </submittedName>
</protein>
<dbReference type="EMBL" id="AM408590">
    <property type="protein sequence ID" value="CAL71759.1"/>
    <property type="molecule type" value="Genomic_DNA"/>
</dbReference>
<evidence type="ECO:0000313" key="3">
    <source>
        <dbReference type="Proteomes" id="UP000001472"/>
    </source>
</evidence>
<organism evidence="2 3">
    <name type="scientific">Mycobacterium bovis (strain BCG / Pasteur 1173P2)</name>
    <dbReference type="NCBI Taxonomy" id="410289"/>
    <lineage>
        <taxon>Bacteria</taxon>
        <taxon>Bacillati</taxon>
        <taxon>Actinomycetota</taxon>
        <taxon>Actinomycetes</taxon>
        <taxon>Mycobacteriales</taxon>
        <taxon>Mycobacteriaceae</taxon>
        <taxon>Mycobacterium</taxon>
        <taxon>Mycobacterium tuberculosis complex</taxon>
    </lineage>
</organism>